<dbReference type="SUPFAM" id="SSF46689">
    <property type="entry name" value="Homeodomain-like"/>
    <property type="match status" value="2"/>
</dbReference>
<evidence type="ECO:0000313" key="7">
    <source>
        <dbReference type="Proteomes" id="UP000705283"/>
    </source>
</evidence>
<evidence type="ECO:0000313" key="6">
    <source>
        <dbReference type="Proteomes" id="UP000192722"/>
    </source>
</evidence>
<evidence type="ECO:0000313" key="4">
    <source>
        <dbReference type="EMBL" id="MBF6636222.1"/>
    </source>
</evidence>
<dbReference type="InterPro" id="IPR009594">
    <property type="entry name" value="Tscrpt_reg_HTH_AraC_N"/>
</dbReference>
<dbReference type="Pfam" id="PF12833">
    <property type="entry name" value="HTH_18"/>
    <property type="match status" value="1"/>
</dbReference>
<proteinExistence type="predicted"/>
<dbReference type="EMBL" id="JADMKS010000002">
    <property type="protein sequence ID" value="MBF6636222.1"/>
    <property type="molecule type" value="Genomic_DNA"/>
</dbReference>
<name>A0AA41BVT8_9GAMM</name>
<dbReference type="AlphaFoldDB" id="A0AA41BVT8"/>
<dbReference type="InterPro" id="IPR018060">
    <property type="entry name" value="HTH_AraC"/>
</dbReference>
<dbReference type="Proteomes" id="UP000192722">
    <property type="component" value="Unassembled WGS sequence"/>
</dbReference>
<dbReference type="GO" id="GO:0003700">
    <property type="term" value="F:DNA-binding transcription factor activity"/>
    <property type="evidence" value="ECO:0007669"/>
    <property type="project" value="InterPro"/>
</dbReference>
<sequence length="307" mass="34149">MSGLSHELRQKLISTLIALTPEEGYTRTWLNKVKLLRVNESMPHTPVLYEPCIVIVVQGKKTGVLGGREFVYDTQHYLVLSVPLPFTSQTVASDNEPLLALSISLDLVMIAEILFELTECDIPEAEPNSMLSTPLNEELGEAVFRLVQAASDKIAAKVLGPGLLKEIYYRVLLDVQGGTLRAALSGKGHFGQIAVALRTIHGRFQERMDVETLAKQAGMSTPAFFVHFKNFTGTTPIQYLKSTRLHQARLLMVKGGVSAAEASIKVGYESPTQFSREFKHFFGHPPLKEAQRLRELLKVKAESYWPD</sequence>
<dbReference type="Proteomes" id="UP000705283">
    <property type="component" value="Unassembled WGS sequence"/>
</dbReference>
<reference evidence="4" key="4">
    <citation type="submission" date="2022-09" db="EMBL/GenBank/DDBJ databases">
        <title>Rouxiella aceris sp. nov., isolated from tree sap and emended description of the genus Rhouxiella.</title>
        <authorList>
            <person name="Kim I.S."/>
        </authorList>
    </citation>
    <scope>NUCLEOTIDE SEQUENCE</scope>
    <source>
        <strain evidence="4">SAP-2</strain>
    </source>
</reference>
<evidence type="ECO:0000313" key="5">
    <source>
        <dbReference type="EMBL" id="ORJ18876.1"/>
    </source>
</evidence>
<dbReference type="PROSITE" id="PS01124">
    <property type="entry name" value="HTH_ARAC_FAMILY_2"/>
    <property type="match status" value="1"/>
</dbReference>
<reference evidence="5 6" key="2">
    <citation type="journal article" date="2017" name="Int. J. Syst. Evol. Microbiol.">
        <title>Rouxiella badensis sp. nov. and Rouxiella silvae sp. nov. isolated from peat bog soil in Germany and emendation of the genus description.</title>
        <authorList>
            <person name="Le Fleche-Mateos A."/>
            <person name="Kugler J.H."/>
            <person name="Hansen S.H."/>
            <person name="Syldatk C."/>
            <person name="Hausmann R."/>
            <person name="Lomprez F."/>
            <person name="Vandenbogaert M."/>
            <person name="Manuguerra J.C."/>
            <person name="Grimont P.A."/>
        </authorList>
    </citation>
    <scope>NUCLEOTIDE SEQUENCE [LARGE SCALE GENOMIC DNA]</scope>
    <source>
        <strain evidence="5 6">213</strain>
    </source>
</reference>
<dbReference type="InterPro" id="IPR009057">
    <property type="entry name" value="Homeodomain-like_sf"/>
</dbReference>
<comment type="caution">
    <text evidence="4">The sequence shown here is derived from an EMBL/GenBank/DDBJ whole genome shotgun (WGS) entry which is preliminary data.</text>
</comment>
<feature type="domain" description="HTH araC/xylS-type" evidence="3">
    <location>
        <begin position="194"/>
        <end position="292"/>
    </location>
</feature>
<protein>
    <submittedName>
        <fullName evidence="4">AraC family transcriptional regulator</fullName>
    </submittedName>
</protein>
<evidence type="ECO:0000256" key="1">
    <source>
        <dbReference type="ARBA" id="ARBA00023015"/>
    </source>
</evidence>
<evidence type="ECO:0000259" key="3">
    <source>
        <dbReference type="PROSITE" id="PS01124"/>
    </source>
</evidence>
<dbReference type="Pfam" id="PF06719">
    <property type="entry name" value="AraC_N"/>
    <property type="match status" value="1"/>
</dbReference>
<keyword evidence="2" id="KW-0804">Transcription</keyword>
<dbReference type="RefSeq" id="WP_055782699.1">
    <property type="nucleotide sequence ID" value="NZ_CBCSCF010000004.1"/>
</dbReference>
<evidence type="ECO:0000256" key="2">
    <source>
        <dbReference type="ARBA" id="ARBA00023163"/>
    </source>
</evidence>
<dbReference type="EMBL" id="MRWD01000083">
    <property type="protein sequence ID" value="ORJ18876.1"/>
    <property type="molecule type" value="Genomic_DNA"/>
</dbReference>
<keyword evidence="6" id="KW-1185">Reference proteome</keyword>
<reference evidence="4" key="3">
    <citation type="submission" date="2020-11" db="EMBL/GenBank/DDBJ databases">
        <authorList>
            <person name="Lee S.D."/>
        </authorList>
    </citation>
    <scope>NUCLEOTIDE SEQUENCE</scope>
    <source>
        <strain evidence="4">SAP-2</strain>
    </source>
</reference>
<accession>A0AA41BVT8</accession>
<reference evidence="5" key="1">
    <citation type="submission" date="2016-12" db="EMBL/GenBank/DDBJ databases">
        <authorList>
            <person name="Le Fleche-Mateos A."/>
        </authorList>
    </citation>
    <scope>NUCLEOTIDE SEQUENCE</scope>
    <source>
        <strain evidence="5">213</strain>
    </source>
</reference>
<gene>
    <name evidence="5" type="ORF">BS639_23000</name>
    <name evidence="4" type="ORF">ITX54_06030</name>
</gene>
<dbReference type="SMART" id="SM00342">
    <property type="entry name" value="HTH_ARAC"/>
    <property type="match status" value="1"/>
</dbReference>
<dbReference type="PANTHER" id="PTHR43436">
    <property type="entry name" value="ARAC-FAMILY TRANSCRIPTIONAL REGULATOR"/>
    <property type="match status" value="1"/>
</dbReference>
<dbReference type="Gene3D" id="1.10.10.60">
    <property type="entry name" value="Homeodomain-like"/>
    <property type="match status" value="1"/>
</dbReference>
<organism evidence="4 7">
    <name type="scientific">Rouxiella silvae</name>
    <dbReference type="NCBI Taxonomy" id="1646373"/>
    <lineage>
        <taxon>Bacteria</taxon>
        <taxon>Pseudomonadati</taxon>
        <taxon>Pseudomonadota</taxon>
        <taxon>Gammaproteobacteria</taxon>
        <taxon>Enterobacterales</taxon>
        <taxon>Yersiniaceae</taxon>
        <taxon>Rouxiella</taxon>
    </lineage>
</organism>
<dbReference type="PANTHER" id="PTHR43436:SF2">
    <property type="entry name" value="ARAC_XYLS FAMILY TRANSCRIPTIONAL REGULATOR"/>
    <property type="match status" value="1"/>
</dbReference>
<keyword evidence="1" id="KW-0805">Transcription regulation</keyword>
<dbReference type="GO" id="GO:0043565">
    <property type="term" value="F:sequence-specific DNA binding"/>
    <property type="evidence" value="ECO:0007669"/>
    <property type="project" value="InterPro"/>
</dbReference>